<evidence type="ECO:0000259" key="1">
    <source>
        <dbReference type="Pfam" id="PF10412"/>
    </source>
</evidence>
<name>A0A7Y9IQ21_9BURK</name>
<dbReference type="PANTHER" id="PTHR30121:SF6">
    <property type="entry name" value="SLR6007 PROTEIN"/>
    <property type="match status" value="1"/>
</dbReference>
<dbReference type="CDD" id="cd01127">
    <property type="entry name" value="TrwB_TraG_TraD_VirD4"/>
    <property type="match status" value="1"/>
</dbReference>
<organism evidence="2 3">
    <name type="scientific">Pigmentiphaga litoralis</name>
    <dbReference type="NCBI Taxonomy" id="516702"/>
    <lineage>
        <taxon>Bacteria</taxon>
        <taxon>Pseudomonadati</taxon>
        <taxon>Pseudomonadota</taxon>
        <taxon>Betaproteobacteria</taxon>
        <taxon>Burkholderiales</taxon>
        <taxon>Alcaligenaceae</taxon>
        <taxon>Pigmentiphaga</taxon>
    </lineage>
</organism>
<gene>
    <name evidence="2" type="ORF">FHW18_000052</name>
</gene>
<dbReference type="InterPro" id="IPR019476">
    <property type="entry name" value="T4SS_TraD_DNA-bd"/>
</dbReference>
<dbReference type="EMBL" id="JACBYR010000001">
    <property type="protein sequence ID" value="NYE80781.1"/>
    <property type="molecule type" value="Genomic_DNA"/>
</dbReference>
<reference evidence="2 3" key="1">
    <citation type="submission" date="2020-07" db="EMBL/GenBank/DDBJ databases">
        <title>Genomic Encyclopedia of Type Strains, Phase IV (KMG-V): Genome sequencing to study the core and pangenomes of soil and plant-associated prokaryotes.</title>
        <authorList>
            <person name="Whitman W."/>
        </authorList>
    </citation>
    <scope>NUCLEOTIDE SEQUENCE [LARGE SCALE GENOMIC DNA]</scope>
    <source>
        <strain evidence="2 3">SAS40</strain>
    </source>
</reference>
<comment type="caution">
    <text evidence="2">The sequence shown here is derived from an EMBL/GenBank/DDBJ whole genome shotgun (WGS) entry which is preliminary data.</text>
</comment>
<dbReference type="InterPro" id="IPR051162">
    <property type="entry name" value="T4SS_component"/>
</dbReference>
<dbReference type="Proteomes" id="UP000542125">
    <property type="component" value="Unassembled WGS sequence"/>
</dbReference>
<dbReference type="Gene3D" id="3.40.50.300">
    <property type="entry name" value="P-loop containing nucleotide triphosphate hydrolases"/>
    <property type="match status" value="2"/>
</dbReference>
<protein>
    <submittedName>
        <fullName evidence="2">DNA phosphorothioation-dependent restriction protein DptH</fullName>
    </submittedName>
</protein>
<dbReference type="SUPFAM" id="SSF52540">
    <property type="entry name" value="P-loop containing nucleoside triphosphate hydrolases"/>
    <property type="match status" value="1"/>
</dbReference>
<feature type="domain" description="Type IV secretion system coupling protein TraD DNA-binding" evidence="1">
    <location>
        <begin position="1421"/>
        <end position="1465"/>
    </location>
</feature>
<dbReference type="InterPro" id="IPR027417">
    <property type="entry name" value="P-loop_NTPase"/>
</dbReference>
<evidence type="ECO:0000313" key="2">
    <source>
        <dbReference type="EMBL" id="NYE80781.1"/>
    </source>
</evidence>
<dbReference type="PANTHER" id="PTHR30121">
    <property type="entry name" value="UNCHARACTERIZED PROTEIN YJGR-RELATED"/>
    <property type="match status" value="1"/>
</dbReference>
<keyword evidence="3" id="KW-1185">Reference proteome</keyword>
<proteinExistence type="predicted"/>
<accession>A0A7Y9IQ21</accession>
<dbReference type="RefSeq" id="WP_179582222.1">
    <property type="nucleotide sequence ID" value="NZ_JACBYR010000001.1"/>
</dbReference>
<sequence>MNLFVDELSHYLIGKCTDVLDADTGHSNKVTLVVQSLPLAETLAVFKRVDDFFLTQFPGTEKTLKISKGLWQSWSAAEKAALVQANIIQENWVDMDDQLTTFRNKGHCVFFGFDHASDKGSLKDFHLVGEDLLWRRVLEQRYRIWVERIAEHLCDQNTSAIDALVGFLDTVEKFNAGRLLRVANFFQDILARRPDNLRDVVAECYASLASWGALPLLNVPIGRNSAKVHGFIDLGHRFAMHTMFASKAERDKTLGKLAAAETGDDAIPPFALPDPVIEGQLPYDTAAEYLADVRTFVLDNNKDALTRLRQSDARPLLTLLQKRVKKEGKAEPKTATLKGYSDVVFLQAIKLTIQRWFDSYGNQAEHLDNIKIRINLYEADVHDPERDLNRLLNGIVGAVIPERLNLPEAQQEIPVTLEGLDEPVVRNAKAMAKISFTVEINSSMDVDPFEQQYVWPIPTSHPERIRLVLAELALRSLSALPAPRLPAFRIGGFDELFSAIDEQDAHRLLMLGINEFRVANVFDDVARHPHFAGLISSCTALTSRYKEHLEAILDDGFYAANSKIHLVITAYSQVVRQVIERQAGAEYVLPCLYRAFLAVRSTDTPTQPFLSAAVALPVSPFVLELSSARAVFLRDGFSEVVAELFSNGNATTSEHRWQRLVELAELRRPIAALVADPNLSLTTASQAFGLTHLIGIADRGALPVASQSLMRQETFDDDDLSQKLQPSGRARIYEDLIRAYQSLHSHSHDQLSLLFTNIAEINIVLSGVDKWLNRYLTETVEQPTPFHLTLKVITTGVATTTAVNMLVAWKNAWTEGGFSKQRQCSIHIGHRHATKPAELEEILLVEQDLRFDLGVIAHFLDDKHDGDQLEPVEPFDAVASSVLRQFPLAEYPRPVRQLSAQSQRQMSISNRRVQMASAHTEIAARLKISFTATSTEHEVVTQIDFTPWKKTVELLHRKAVWVSCVDRHVDNNLLAAATIGSINQDRRIVGFSCGLGNYGELNKTISTEVSDFATLTKAIAKRLRQHLQALSIEQANLAAHNVINAACEIPGLSLVRAIGRDEYIRDVVGYSLISRQLGRDPTTILQALLPLDSFRHWFRDREDPNIPDLLFLSAKVLDGRLSIDATVIESKFAYESVGHAETAFAQASSGIRQLVRIFAPQGAPIRTIVFERKYWWAQLHRALSSRAVVMLAQDEYRALCGALDRLSEGDFTIAWRAVASTFWTSKATVPTLEAQSFMGPVDVSMDLPLPNGFGVYQLQYGTEDVIRLLTEQTPAPFAIPGTPLVLSSAERPAKKVPTAQLSAMEIGPIPAIGAEPSIVAQPTAAEIPDLRATLSTEQQSSSFRKVHSARPMDMPVCTVAVETPLIQASTTQQPFVAPPLPDHASSYASVSGATPVTSICRLLIGTDSRGQNVHWEYGDAELENRHLLIFGGSGSGKTYAIQCLLLEMIKQRQHAAIIDYTDGFLPSKLDQTFVDRAQPQTHVLVQKPFPINPFQRLEREEPGIGHLQEQSHNVASRVADVFASVYTIGEVQRAALARHIEQGLSANIQFGLEDLLGALESDSSAPATLSVKIAEFVKQRPFSLDEGSGWKQIFRGELPAHILQLVNISKDMQRLITEFALWDFFAYASRNGSKDSPLPVVLDEVQNLDHRSDRAIDKLLREGRKFGVSMILATQTISQFDKEQRSRLFQCTEKLFFKPVDTELKEFAQILAELSTSRSRDEWITELSKLAKGECWAIGPHRIIDGKPMRREPVKVKITSLNAR</sequence>
<evidence type="ECO:0000313" key="3">
    <source>
        <dbReference type="Proteomes" id="UP000542125"/>
    </source>
</evidence>
<dbReference type="Pfam" id="PF10412">
    <property type="entry name" value="TrwB_AAD_bind"/>
    <property type="match status" value="1"/>
</dbReference>